<protein>
    <submittedName>
        <fullName evidence="1">Uncharacterized protein</fullName>
    </submittedName>
</protein>
<sequence>MVNSLIGCVGGKCYMENCSIEEVYHLISTKKDHVSKRLEFQGLATRAQKMIRALLRYDYQTCNSKHYVCCDVHFVYAFHFPEQF</sequence>
<evidence type="ECO:0000313" key="2">
    <source>
        <dbReference type="Proteomes" id="UP000828390"/>
    </source>
</evidence>
<dbReference type="AlphaFoldDB" id="A0A9D4EX49"/>
<dbReference type="EMBL" id="JAIWYP010000008">
    <property type="protein sequence ID" value="KAH3787478.1"/>
    <property type="molecule type" value="Genomic_DNA"/>
</dbReference>
<dbReference type="Proteomes" id="UP000828390">
    <property type="component" value="Unassembled WGS sequence"/>
</dbReference>
<reference evidence="1" key="1">
    <citation type="journal article" date="2019" name="bioRxiv">
        <title>The Genome of the Zebra Mussel, Dreissena polymorpha: A Resource for Invasive Species Research.</title>
        <authorList>
            <person name="McCartney M.A."/>
            <person name="Auch B."/>
            <person name="Kono T."/>
            <person name="Mallez S."/>
            <person name="Zhang Y."/>
            <person name="Obille A."/>
            <person name="Becker A."/>
            <person name="Abrahante J.E."/>
            <person name="Garbe J."/>
            <person name="Badalamenti J.P."/>
            <person name="Herman A."/>
            <person name="Mangelson H."/>
            <person name="Liachko I."/>
            <person name="Sullivan S."/>
            <person name="Sone E.D."/>
            <person name="Koren S."/>
            <person name="Silverstein K.A.T."/>
            <person name="Beckman K.B."/>
            <person name="Gohl D.M."/>
        </authorList>
    </citation>
    <scope>NUCLEOTIDE SEQUENCE</scope>
    <source>
        <strain evidence="1">Duluth1</strain>
        <tissue evidence="1">Whole animal</tissue>
    </source>
</reference>
<evidence type="ECO:0000313" key="1">
    <source>
        <dbReference type="EMBL" id="KAH3787478.1"/>
    </source>
</evidence>
<accession>A0A9D4EX49</accession>
<keyword evidence="2" id="KW-1185">Reference proteome</keyword>
<proteinExistence type="predicted"/>
<reference evidence="1" key="2">
    <citation type="submission" date="2020-11" db="EMBL/GenBank/DDBJ databases">
        <authorList>
            <person name="McCartney M.A."/>
            <person name="Auch B."/>
            <person name="Kono T."/>
            <person name="Mallez S."/>
            <person name="Becker A."/>
            <person name="Gohl D.M."/>
            <person name="Silverstein K.A.T."/>
            <person name="Koren S."/>
            <person name="Bechman K.B."/>
            <person name="Herman A."/>
            <person name="Abrahante J.E."/>
            <person name="Garbe J."/>
        </authorList>
    </citation>
    <scope>NUCLEOTIDE SEQUENCE</scope>
    <source>
        <strain evidence="1">Duluth1</strain>
        <tissue evidence="1">Whole animal</tissue>
    </source>
</reference>
<organism evidence="1 2">
    <name type="scientific">Dreissena polymorpha</name>
    <name type="common">Zebra mussel</name>
    <name type="synonym">Mytilus polymorpha</name>
    <dbReference type="NCBI Taxonomy" id="45954"/>
    <lineage>
        <taxon>Eukaryota</taxon>
        <taxon>Metazoa</taxon>
        <taxon>Spiralia</taxon>
        <taxon>Lophotrochozoa</taxon>
        <taxon>Mollusca</taxon>
        <taxon>Bivalvia</taxon>
        <taxon>Autobranchia</taxon>
        <taxon>Heteroconchia</taxon>
        <taxon>Euheterodonta</taxon>
        <taxon>Imparidentia</taxon>
        <taxon>Neoheterodontei</taxon>
        <taxon>Myida</taxon>
        <taxon>Dreissenoidea</taxon>
        <taxon>Dreissenidae</taxon>
        <taxon>Dreissena</taxon>
    </lineage>
</organism>
<name>A0A9D4EX49_DREPO</name>
<gene>
    <name evidence="1" type="ORF">DPMN_165602</name>
</gene>
<comment type="caution">
    <text evidence="1">The sequence shown here is derived from an EMBL/GenBank/DDBJ whole genome shotgun (WGS) entry which is preliminary data.</text>
</comment>